<evidence type="ECO:0000313" key="3">
    <source>
        <dbReference type="Proteomes" id="UP000326268"/>
    </source>
</evidence>
<feature type="chain" id="PRO_5024897675" evidence="1">
    <location>
        <begin position="23"/>
        <end position="143"/>
    </location>
</feature>
<gene>
    <name evidence="2" type="ORF">BDV27DRAFT_138372</name>
</gene>
<dbReference type="GeneID" id="43653674"/>
<dbReference type="OrthoDB" id="10374360at2759"/>
<keyword evidence="3" id="KW-1185">Reference proteome</keyword>
<dbReference type="AlphaFoldDB" id="A0A5N6ZLB9"/>
<organism evidence="2 3">
    <name type="scientific">Aspergillus caelatus</name>
    <dbReference type="NCBI Taxonomy" id="61420"/>
    <lineage>
        <taxon>Eukaryota</taxon>
        <taxon>Fungi</taxon>
        <taxon>Dikarya</taxon>
        <taxon>Ascomycota</taxon>
        <taxon>Pezizomycotina</taxon>
        <taxon>Eurotiomycetes</taxon>
        <taxon>Eurotiomycetidae</taxon>
        <taxon>Eurotiales</taxon>
        <taxon>Aspergillaceae</taxon>
        <taxon>Aspergillus</taxon>
        <taxon>Aspergillus subgen. Circumdati</taxon>
    </lineage>
</organism>
<dbReference type="EMBL" id="ML737938">
    <property type="protein sequence ID" value="KAE8358003.1"/>
    <property type="molecule type" value="Genomic_DNA"/>
</dbReference>
<proteinExistence type="predicted"/>
<dbReference type="RefSeq" id="XP_031921084.1">
    <property type="nucleotide sequence ID" value="XM_032069228.1"/>
</dbReference>
<evidence type="ECO:0000313" key="2">
    <source>
        <dbReference type="EMBL" id="KAE8358003.1"/>
    </source>
</evidence>
<protein>
    <submittedName>
        <fullName evidence="2">Uncharacterized protein</fullName>
    </submittedName>
</protein>
<accession>A0A5N6ZLB9</accession>
<reference evidence="2 3" key="1">
    <citation type="submission" date="2019-04" db="EMBL/GenBank/DDBJ databases">
        <title>Friends and foes A comparative genomics studyof 23 Aspergillus species from section Flavi.</title>
        <authorList>
            <consortium name="DOE Joint Genome Institute"/>
            <person name="Kjaerbolling I."/>
            <person name="Vesth T."/>
            <person name="Frisvad J.C."/>
            <person name="Nybo J.L."/>
            <person name="Theobald S."/>
            <person name="Kildgaard S."/>
            <person name="Isbrandt T."/>
            <person name="Kuo A."/>
            <person name="Sato A."/>
            <person name="Lyhne E.K."/>
            <person name="Kogle M.E."/>
            <person name="Wiebenga A."/>
            <person name="Kun R.S."/>
            <person name="Lubbers R.J."/>
            <person name="Makela M.R."/>
            <person name="Barry K."/>
            <person name="Chovatia M."/>
            <person name="Clum A."/>
            <person name="Daum C."/>
            <person name="Haridas S."/>
            <person name="He G."/>
            <person name="LaButti K."/>
            <person name="Lipzen A."/>
            <person name="Mondo S."/>
            <person name="Riley R."/>
            <person name="Salamov A."/>
            <person name="Simmons B.A."/>
            <person name="Magnuson J.K."/>
            <person name="Henrissat B."/>
            <person name="Mortensen U.H."/>
            <person name="Larsen T.O."/>
            <person name="Devries R.P."/>
            <person name="Grigoriev I.V."/>
            <person name="Machida M."/>
            <person name="Baker S.E."/>
            <person name="Andersen M.R."/>
        </authorList>
    </citation>
    <scope>NUCLEOTIDE SEQUENCE [LARGE SCALE GENOMIC DNA]</scope>
    <source>
        <strain evidence="2 3">CBS 763.97</strain>
    </source>
</reference>
<sequence length="143" mass="15055">MWSSAGLCQVLLWALQAVEVLVQDVEVLAPAAQEGQVFPWVLEAVKVLDLAAKGPCPSETVKALGRAAKGLCPSETVKALGRAAKDWASEAVVVLALAAQKGQMFLRAFETVMALDLAACPSKAVKPSCGICRDEIFGWCGVN</sequence>
<dbReference type="Proteomes" id="UP000326268">
    <property type="component" value="Unassembled WGS sequence"/>
</dbReference>
<name>A0A5N6ZLB9_9EURO</name>
<keyword evidence="1" id="KW-0732">Signal</keyword>
<evidence type="ECO:0000256" key="1">
    <source>
        <dbReference type="SAM" id="SignalP"/>
    </source>
</evidence>
<feature type="signal peptide" evidence="1">
    <location>
        <begin position="1"/>
        <end position="22"/>
    </location>
</feature>